<organism evidence="1 2">
    <name type="scientific">Phanerochaete sordida</name>
    <dbReference type="NCBI Taxonomy" id="48140"/>
    <lineage>
        <taxon>Eukaryota</taxon>
        <taxon>Fungi</taxon>
        <taxon>Dikarya</taxon>
        <taxon>Basidiomycota</taxon>
        <taxon>Agaricomycotina</taxon>
        <taxon>Agaricomycetes</taxon>
        <taxon>Polyporales</taxon>
        <taxon>Phanerochaetaceae</taxon>
        <taxon>Phanerochaete</taxon>
    </lineage>
</organism>
<proteinExistence type="predicted"/>
<comment type="caution">
    <text evidence="1">The sequence shown here is derived from an EMBL/GenBank/DDBJ whole genome shotgun (WGS) entry which is preliminary data.</text>
</comment>
<accession>A0A9P3LLK9</accession>
<reference evidence="1 2" key="1">
    <citation type="submission" date="2021-08" db="EMBL/GenBank/DDBJ databases">
        <title>Draft Genome Sequence of Phanerochaete sordida strain YK-624.</title>
        <authorList>
            <person name="Mori T."/>
            <person name="Dohra H."/>
            <person name="Suzuki T."/>
            <person name="Kawagishi H."/>
            <person name="Hirai H."/>
        </authorList>
    </citation>
    <scope>NUCLEOTIDE SEQUENCE [LARGE SCALE GENOMIC DNA]</scope>
    <source>
        <strain evidence="1 2">YK-624</strain>
    </source>
</reference>
<evidence type="ECO:0000313" key="2">
    <source>
        <dbReference type="Proteomes" id="UP000703269"/>
    </source>
</evidence>
<evidence type="ECO:0000313" key="1">
    <source>
        <dbReference type="EMBL" id="GJE99626.1"/>
    </source>
</evidence>
<dbReference type="Proteomes" id="UP000703269">
    <property type="component" value="Unassembled WGS sequence"/>
</dbReference>
<gene>
    <name evidence="1" type="ORF">PsYK624_158970</name>
</gene>
<keyword evidence="2" id="KW-1185">Reference proteome</keyword>
<sequence length="336" mass="37849">MDLFPIELWLQIAPLACTDGGYTARSLQLVSRQMRDVVEPTRFTSVSLTTERQLLALSRFLPRDEQETSPRPSICIRYLLVAVRVPYWGNSDAEEKERRMRLHEALRSLLTTAAPTVQALTLFNSCLDIIGSDVTFPLLEDLCIGRFNACAGDFPLLPSLRRLHISQEDCWGTFWPQLTQLAPPLTHIRLTGVSQDADFPRLLRFLLGLRNPGVTEDIELSRLRCVIAEPLEDKRCCNIAIVKALVRAVVEECKQGAGRGMLYVLPDIVEYPVSEAQREWLELVEGGNGPWATPEERAARPLPPPAVVHKRTMTDRINSALRTAQNNLRSRMRGGK</sequence>
<dbReference type="EMBL" id="BPQB01000114">
    <property type="protein sequence ID" value="GJE99626.1"/>
    <property type="molecule type" value="Genomic_DNA"/>
</dbReference>
<dbReference type="AlphaFoldDB" id="A0A9P3LLK9"/>
<name>A0A9P3LLK9_9APHY</name>
<dbReference type="OrthoDB" id="2748701at2759"/>
<protein>
    <submittedName>
        <fullName evidence="1">Uncharacterized protein</fullName>
    </submittedName>
</protein>